<comment type="caution">
    <text evidence="4">The sequence shown here is derived from an EMBL/GenBank/DDBJ whole genome shotgun (WGS) entry which is preliminary data.</text>
</comment>
<sequence length="183" mass="20293">MRNSLLRMLATLMCVLAACADVVPVKDFSLEKMAGKWYSAGIATNAQWFVNNKAGMTMGTAVFVPTEGGDLDLSYANLNADGTCWRMTHNANKTDTPGRFTFHSQAWNNDNDMRIVDVVYDDFALVHTIKTKDGVSQDLISLYSRTQEASDNLQQKFIQFSLATGIQADNIVILPKKDECPEV</sequence>
<feature type="chain" id="PRO_5025373866" description="Lipocalin/cytosolic fatty-acid binding domain-containing protein" evidence="2">
    <location>
        <begin position="21"/>
        <end position="183"/>
    </location>
</feature>
<reference evidence="4 5" key="1">
    <citation type="submission" date="2019-06" db="EMBL/GenBank/DDBJ databases">
        <title>Draft genomes of female and male turbot (Scophthalmus maximus).</title>
        <authorList>
            <person name="Xu H."/>
            <person name="Xu X.-W."/>
            <person name="Shao C."/>
            <person name="Chen S."/>
        </authorList>
    </citation>
    <scope>NUCLEOTIDE SEQUENCE [LARGE SCALE GENOMIC DNA]</scope>
    <source>
        <strain evidence="4">Ysfricsl-2016a</strain>
        <tissue evidence="4">Blood</tissue>
    </source>
</reference>
<evidence type="ECO:0000256" key="2">
    <source>
        <dbReference type="SAM" id="SignalP"/>
    </source>
</evidence>
<protein>
    <recommendedName>
        <fullName evidence="3">Lipocalin/cytosolic fatty-acid binding domain-containing protein</fullName>
    </recommendedName>
</protein>
<evidence type="ECO:0000259" key="3">
    <source>
        <dbReference type="Pfam" id="PF00061"/>
    </source>
</evidence>
<organism evidence="4 5">
    <name type="scientific">Scophthalmus maximus</name>
    <name type="common">Turbot</name>
    <name type="synonym">Psetta maxima</name>
    <dbReference type="NCBI Taxonomy" id="52904"/>
    <lineage>
        <taxon>Eukaryota</taxon>
        <taxon>Metazoa</taxon>
        <taxon>Chordata</taxon>
        <taxon>Craniata</taxon>
        <taxon>Vertebrata</taxon>
        <taxon>Euteleostomi</taxon>
        <taxon>Actinopterygii</taxon>
        <taxon>Neopterygii</taxon>
        <taxon>Teleostei</taxon>
        <taxon>Neoteleostei</taxon>
        <taxon>Acanthomorphata</taxon>
        <taxon>Carangaria</taxon>
        <taxon>Pleuronectiformes</taxon>
        <taxon>Pleuronectoidei</taxon>
        <taxon>Scophthalmidae</taxon>
        <taxon>Scophthalmus</taxon>
    </lineage>
</organism>
<evidence type="ECO:0000313" key="5">
    <source>
        <dbReference type="Proteomes" id="UP000438429"/>
    </source>
</evidence>
<dbReference type="Gene3D" id="2.40.128.20">
    <property type="match status" value="1"/>
</dbReference>
<proteinExistence type="inferred from homology"/>
<evidence type="ECO:0000256" key="1">
    <source>
        <dbReference type="ARBA" id="ARBA00006889"/>
    </source>
</evidence>
<comment type="similarity">
    <text evidence="1">Belongs to the calycin superfamily. Lipocalin family.</text>
</comment>
<dbReference type="EMBL" id="VEVO01000017">
    <property type="protein sequence ID" value="KAF0028203.1"/>
    <property type="molecule type" value="Genomic_DNA"/>
</dbReference>
<dbReference type="PANTHER" id="PTHR11430:SF139">
    <property type="entry name" value="LIPOCALIN-15 PRECURSOR-RELATED"/>
    <property type="match status" value="1"/>
</dbReference>
<dbReference type="InterPro" id="IPR002345">
    <property type="entry name" value="Lipocalin"/>
</dbReference>
<dbReference type="AlphaFoldDB" id="A0A6A4S1H2"/>
<dbReference type="InterPro" id="IPR000566">
    <property type="entry name" value="Lipocln_cytosolic_FA-bd_dom"/>
</dbReference>
<dbReference type="PRINTS" id="PR01254">
    <property type="entry name" value="PGNDSYNTHASE"/>
</dbReference>
<gene>
    <name evidence="4" type="ORF">F2P81_019290</name>
</gene>
<dbReference type="InterPro" id="IPR012674">
    <property type="entry name" value="Calycin"/>
</dbReference>
<feature type="domain" description="Lipocalin/cytosolic fatty-acid binding" evidence="3">
    <location>
        <begin position="34"/>
        <end position="178"/>
    </location>
</feature>
<dbReference type="PROSITE" id="PS51257">
    <property type="entry name" value="PROKAR_LIPOPROTEIN"/>
    <property type="match status" value="1"/>
</dbReference>
<feature type="signal peptide" evidence="2">
    <location>
        <begin position="1"/>
        <end position="20"/>
    </location>
</feature>
<dbReference type="PANTHER" id="PTHR11430">
    <property type="entry name" value="LIPOCALIN"/>
    <property type="match status" value="1"/>
</dbReference>
<dbReference type="PRINTS" id="PR00179">
    <property type="entry name" value="LIPOCALIN"/>
</dbReference>
<accession>A0A6A4S1H2</accession>
<dbReference type="GO" id="GO:0036094">
    <property type="term" value="F:small molecule binding"/>
    <property type="evidence" value="ECO:0007669"/>
    <property type="project" value="InterPro"/>
</dbReference>
<dbReference type="Proteomes" id="UP000438429">
    <property type="component" value="Unassembled WGS sequence"/>
</dbReference>
<dbReference type="SUPFAM" id="SSF50814">
    <property type="entry name" value="Lipocalins"/>
    <property type="match status" value="1"/>
</dbReference>
<dbReference type="Pfam" id="PF00061">
    <property type="entry name" value="Lipocalin"/>
    <property type="match status" value="1"/>
</dbReference>
<keyword evidence="2" id="KW-0732">Signal</keyword>
<name>A0A6A4S1H2_SCOMX</name>
<evidence type="ECO:0000313" key="4">
    <source>
        <dbReference type="EMBL" id="KAF0028203.1"/>
    </source>
</evidence>